<reference evidence="2 3" key="1">
    <citation type="submission" date="2024-01" db="EMBL/GenBank/DDBJ databases">
        <authorList>
            <person name="Waweru B."/>
        </authorList>
    </citation>
    <scope>NUCLEOTIDE SEQUENCE [LARGE SCALE GENOMIC DNA]</scope>
</reference>
<evidence type="ECO:0000259" key="1">
    <source>
        <dbReference type="SMART" id="SM01037"/>
    </source>
</evidence>
<dbReference type="InterPro" id="IPR051761">
    <property type="entry name" value="MLP-like_ligand-binding"/>
</dbReference>
<dbReference type="Proteomes" id="UP001314170">
    <property type="component" value="Unassembled WGS sequence"/>
</dbReference>
<dbReference type="SUPFAM" id="SSF55961">
    <property type="entry name" value="Bet v1-like"/>
    <property type="match status" value="1"/>
</dbReference>
<dbReference type="Pfam" id="PF00407">
    <property type="entry name" value="Bet_v_1"/>
    <property type="match status" value="2"/>
</dbReference>
<dbReference type="InterPro" id="IPR023393">
    <property type="entry name" value="START-like_dom_sf"/>
</dbReference>
<protein>
    <recommendedName>
        <fullName evidence="1">Bet v I/Major latex protein domain-containing protein</fullName>
    </recommendedName>
</protein>
<comment type="caution">
    <text evidence="2">The sequence shown here is derived from an EMBL/GenBank/DDBJ whole genome shotgun (WGS) entry which is preliminary data.</text>
</comment>
<name>A0AAV1R2K9_9ROSI</name>
<dbReference type="GO" id="GO:0006952">
    <property type="term" value="P:defense response"/>
    <property type="evidence" value="ECO:0007669"/>
    <property type="project" value="InterPro"/>
</dbReference>
<dbReference type="PANTHER" id="PTHR31907">
    <property type="entry name" value="MLP-LIKE PROTEIN 423"/>
    <property type="match status" value="1"/>
</dbReference>
<feature type="domain" description="Bet v I/Major latex protein" evidence="1">
    <location>
        <begin position="2"/>
        <end position="184"/>
    </location>
</feature>
<dbReference type="Gene3D" id="3.30.530.20">
    <property type="match status" value="1"/>
</dbReference>
<evidence type="ECO:0000313" key="2">
    <source>
        <dbReference type="EMBL" id="CAK7326755.1"/>
    </source>
</evidence>
<gene>
    <name evidence="2" type="ORF">DCAF_LOCUS4459</name>
</gene>
<proteinExistence type="predicted"/>
<dbReference type="AlphaFoldDB" id="A0AAV1R2K9"/>
<dbReference type="SMART" id="SM01037">
    <property type="entry name" value="Bet_v_1"/>
    <property type="match status" value="1"/>
</dbReference>
<dbReference type="InterPro" id="IPR000916">
    <property type="entry name" value="Bet_v_I/MLP"/>
</dbReference>
<sequence length="190" mass="21285">MTLLGKLEGEVEVKVSAETFHDIFSCRPHHISNMSPAKVQNVDLHEGDWGKPGTVICWSYVHDQLFVTVPYEKRTDACLHLGDLSSPASKFDYVEGVSKIAKEVIEAIDDVKLSTTFKVIEGDITTEYKNFILIVQATPKGDGSCVVNWTLEYEKLNENIPDPHTLLEFCIQCSKDIEDHHLTQLPVAQA</sequence>
<evidence type="ECO:0000313" key="3">
    <source>
        <dbReference type="Proteomes" id="UP001314170"/>
    </source>
</evidence>
<organism evidence="2 3">
    <name type="scientific">Dovyalis caffra</name>
    <dbReference type="NCBI Taxonomy" id="77055"/>
    <lineage>
        <taxon>Eukaryota</taxon>
        <taxon>Viridiplantae</taxon>
        <taxon>Streptophyta</taxon>
        <taxon>Embryophyta</taxon>
        <taxon>Tracheophyta</taxon>
        <taxon>Spermatophyta</taxon>
        <taxon>Magnoliopsida</taxon>
        <taxon>eudicotyledons</taxon>
        <taxon>Gunneridae</taxon>
        <taxon>Pentapetalae</taxon>
        <taxon>rosids</taxon>
        <taxon>fabids</taxon>
        <taxon>Malpighiales</taxon>
        <taxon>Salicaceae</taxon>
        <taxon>Flacourtieae</taxon>
        <taxon>Dovyalis</taxon>
    </lineage>
</organism>
<dbReference type="EMBL" id="CAWUPB010000851">
    <property type="protein sequence ID" value="CAK7326755.1"/>
    <property type="molecule type" value="Genomic_DNA"/>
</dbReference>
<keyword evidence="3" id="KW-1185">Reference proteome</keyword>
<accession>A0AAV1R2K9</accession>
<dbReference type="CDD" id="cd07816">
    <property type="entry name" value="Bet_v1-like"/>
    <property type="match status" value="1"/>
</dbReference>